<keyword evidence="6" id="KW-0418">Kinase</keyword>
<organism evidence="12 13">
    <name type="scientific">Calocera viscosa (strain TUFC12733)</name>
    <dbReference type="NCBI Taxonomy" id="1330018"/>
    <lineage>
        <taxon>Eukaryota</taxon>
        <taxon>Fungi</taxon>
        <taxon>Dikarya</taxon>
        <taxon>Basidiomycota</taxon>
        <taxon>Agaricomycotina</taxon>
        <taxon>Dacrymycetes</taxon>
        <taxon>Dacrymycetales</taxon>
        <taxon>Dacrymycetaceae</taxon>
        <taxon>Calocera</taxon>
    </lineage>
</organism>
<keyword evidence="9 11" id="KW-0472">Membrane</keyword>
<feature type="region of interest" description="Disordered" evidence="10">
    <location>
        <begin position="397"/>
        <end position="422"/>
    </location>
</feature>
<evidence type="ECO:0000256" key="11">
    <source>
        <dbReference type="SAM" id="Phobius"/>
    </source>
</evidence>
<feature type="transmembrane region" description="Helical" evidence="11">
    <location>
        <begin position="547"/>
        <end position="566"/>
    </location>
</feature>
<keyword evidence="4" id="KW-0808">Transferase</keyword>
<protein>
    <recommendedName>
        <fullName evidence="3">dolichol kinase</fullName>
        <ecNumber evidence="3">2.7.1.108</ecNumber>
    </recommendedName>
</protein>
<evidence type="ECO:0000256" key="2">
    <source>
        <dbReference type="ARBA" id="ARBA00010794"/>
    </source>
</evidence>
<feature type="region of interest" description="Disordered" evidence="10">
    <location>
        <begin position="16"/>
        <end position="35"/>
    </location>
</feature>
<evidence type="ECO:0000313" key="12">
    <source>
        <dbReference type="EMBL" id="KZO89897.1"/>
    </source>
</evidence>
<dbReference type="Proteomes" id="UP000076738">
    <property type="component" value="Unassembled WGS sequence"/>
</dbReference>
<feature type="transmembrane region" description="Helical" evidence="11">
    <location>
        <begin position="362"/>
        <end position="383"/>
    </location>
</feature>
<sequence length="649" mass="72014">MNDVLMSRENKHPHGRRASFNLLAQQQQQQPKPELEKDWDVGRLWMTEERDYRDCVDSGLLTALLLGPLLSASALLAVLPAVESGGTLGPLSARWLVEPPLQSSTVPPIVALVRARRNMFEMASLCSFLISIHFELSRRADIRMVREKEEGVKGRRSLHKSELRRFGSYVGIVLITSSIAVGVKTAATTTGSYLWTELSMFDVIIVSLFYQFCLYVMIRLARRGFTLGELCFVAQCATALTMETTNLTISRIWPISTPYIKTFRLPTPLLIYQLALIPGCLLAGFLLSPLLVLSRNIAQKPLHRLRFPEEKLIHRRGLAAGVYAGFALFIGGVVGVWTQWCLGWRNPWTWAVFWLLQGRRSWSRLVMLGYWGILGSLSVAGWNRQLARQRRYRHLHTHGTGHGHGHGQNRTPNGGASQDGHVSESAIQSPVTASSSVTEMLDAADKHVPTLGLNARRKFFHALAVFMFLPGITIDPAFSHLSFSAAFALFTFAEYVRYFALYPFGAAVHVFLSEFLDHRDSGTAILSHFYLLTGCAGSVWLEGPKPILELTGVLLLGVGDALASIIGRKIGKHRWSSVSGKSLEGSAALAVSVWLFAVLLRVSGIVDPFSVWKYGSAIILGSLLEALSMQNDNLVLPLYVWCLLVLFDV</sequence>
<feature type="transmembrane region" description="Helical" evidence="11">
    <location>
        <begin position="230"/>
        <end position="249"/>
    </location>
</feature>
<feature type="transmembrane region" description="Helical" evidence="11">
    <location>
        <begin position="119"/>
        <end position="136"/>
    </location>
</feature>
<feature type="transmembrane region" description="Helical" evidence="11">
    <location>
        <begin position="166"/>
        <end position="187"/>
    </location>
</feature>
<feature type="transmembrane region" description="Helical" evidence="11">
    <location>
        <begin position="459"/>
        <end position="483"/>
    </location>
</feature>
<dbReference type="InterPro" id="IPR032974">
    <property type="entry name" value="Polypren_kinase"/>
</dbReference>
<proteinExistence type="inferred from homology"/>
<name>A0A167FVS6_CALVF</name>
<dbReference type="PANTHER" id="PTHR13205">
    <property type="entry name" value="TRANSMEMBRANE PROTEIN 15-RELATED"/>
    <property type="match status" value="1"/>
</dbReference>
<gene>
    <name evidence="12" type="ORF">CALVIDRAFT_547708</name>
</gene>
<evidence type="ECO:0000313" key="13">
    <source>
        <dbReference type="Proteomes" id="UP000076738"/>
    </source>
</evidence>
<feature type="transmembrane region" description="Helical" evidence="11">
    <location>
        <begin position="60"/>
        <end position="82"/>
    </location>
</feature>
<dbReference type="PANTHER" id="PTHR13205:SF15">
    <property type="entry name" value="DOLICHOL KINASE"/>
    <property type="match status" value="1"/>
</dbReference>
<evidence type="ECO:0000256" key="4">
    <source>
        <dbReference type="ARBA" id="ARBA00022679"/>
    </source>
</evidence>
<dbReference type="AlphaFoldDB" id="A0A167FVS6"/>
<reference evidence="12 13" key="1">
    <citation type="journal article" date="2016" name="Mol. Biol. Evol.">
        <title>Comparative Genomics of Early-Diverging Mushroom-Forming Fungi Provides Insights into the Origins of Lignocellulose Decay Capabilities.</title>
        <authorList>
            <person name="Nagy L.G."/>
            <person name="Riley R."/>
            <person name="Tritt A."/>
            <person name="Adam C."/>
            <person name="Daum C."/>
            <person name="Floudas D."/>
            <person name="Sun H."/>
            <person name="Yadav J.S."/>
            <person name="Pangilinan J."/>
            <person name="Larsson K.H."/>
            <person name="Matsuura K."/>
            <person name="Barry K."/>
            <person name="Labutti K."/>
            <person name="Kuo R."/>
            <person name="Ohm R.A."/>
            <person name="Bhattacharya S.S."/>
            <person name="Shirouzu T."/>
            <person name="Yoshinaga Y."/>
            <person name="Martin F.M."/>
            <person name="Grigoriev I.V."/>
            <person name="Hibbett D.S."/>
        </authorList>
    </citation>
    <scope>NUCLEOTIDE SEQUENCE [LARGE SCALE GENOMIC DNA]</scope>
    <source>
        <strain evidence="12 13">TUFC12733</strain>
    </source>
</reference>
<feature type="transmembrane region" description="Helical" evidence="11">
    <location>
        <begin position="495"/>
        <end position="512"/>
    </location>
</feature>
<keyword evidence="7" id="KW-0256">Endoplasmic reticulum</keyword>
<comment type="subcellular location">
    <subcellularLocation>
        <location evidence="1">Endoplasmic reticulum membrane</location>
        <topology evidence="1">Multi-pass membrane protein</topology>
    </subcellularLocation>
</comment>
<keyword evidence="13" id="KW-1185">Reference proteome</keyword>
<dbReference type="EMBL" id="KV417360">
    <property type="protein sequence ID" value="KZO89897.1"/>
    <property type="molecule type" value="Genomic_DNA"/>
</dbReference>
<keyword evidence="5 11" id="KW-0812">Transmembrane</keyword>
<feature type="transmembrane region" description="Helical" evidence="11">
    <location>
        <begin position="524"/>
        <end position="541"/>
    </location>
</feature>
<evidence type="ECO:0000256" key="3">
    <source>
        <dbReference type="ARBA" id="ARBA00012132"/>
    </source>
</evidence>
<evidence type="ECO:0000256" key="5">
    <source>
        <dbReference type="ARBA" id="ARBA00022692"/>
    </source>
</evidence>
<accession>A0A167FVS6</accession>
<feature type="compositionally biased region" description="Basic residues" evidence="10">
    <location>
        <begin position="397"/>
        <end position="407"/>
    </location>
</feature>
<dbReference type="EC" id="2.7.1.108" evidence="3"/>
<comment type="similarity">
    <text evidence="2">Belongs to the polyprenol kinase family.</text>
</comment>
<evidence type="ECO:0000256" key="9">
    <source>
        <dbReference type="ARBA" id="ARBA00023136"/>
    </source>
</evidence>
<evidence type="ECO:0000256" key="6">
    <source>
        <dbReference type="ARBA" id="ARBA00022777"/>
    </source>
</evidence>
<keyword evidence="8 11" id="KW-1133">Transmembrane helix</keyword>
<feature type="transmembrane region" description="Helical" evidence="11">
    <location>
        <begin position="269"/>
        <end position="297"/>
    </location>
</feature>
<evidence type="ECO:0000256" key="1">
    <source>
        <dbReference type="ARBA" id="ARBA00004477"/>
    </source>
</evidence>
<evidence type="ECO:0000256" key="7">
    <source>
        <dbReference type="ARBA" id="ARBA00022824"/>
    </source>
</evidence>
<dbReference type="GO" id="GO:0005789">
    <property type="term" value="C:endoplasmic reticulum membrane"/>
    <property type="evidence" value="ECO:0007669"/>
    <property type="project" value="UniProtKB-SubCell"/>
</dbReference>
<evidence type="ECO:0000256" key="10">
    <source>
        <dbReference type="SAM" id="MobiDB-lite"/>
    </source>
</evidence>
<feature type="transmembrane region" description="Helical" evidence="11">
    <location>
        <begin position="318"/>
        <end position="340"/>
    </location>
</feature>
<dbReference type="GO" id="GO:0004168">
    <property type="term" value="F:dolichol kinase activity"/>
    <property type="evidence" value="ECO:0007669"/>
    <property type="project" value="UniProtKB-EC"/>
</dbReference>
<evidence type="ECO:0000256" key="8">
    <source>
        <dbReference type="ARBA" id="ARBA00022989"/>
    </source>
</evidence>
<dbReference type="STRING" id="1330018.A0A167FVS6"/>
<feature type="transmembrane region" description="Helical" evidence="11">
    <location>
        <begin position="199"/>
        <end position="218"/>
    </location>
</feature>
<dbReference type="GO" id="GO:0043048">
    <property type="term" value="P:dolichyl monophosphate biosynthetic process"/>
    <property type="evidence" value="ECO:0007669"/>
    <property type="project" value="TreeGrafter"/>
</dbReference>
<dbReference type="OrthoDB" id="377083at2759"/>
<feature type="transmembrane region" description="Helical" evidence="11">
    <location>
        <begin position="587"/>
        <end position="606"/>
    </location>
</feature>